<dbReference type="PANTHER" id="PTHR11567:SF205">
    <property type="entry name" value="GH28721P-RELATED"/>
    <property type="match status" value="1"/>
</dbReference>
<evidence type="ECO:0000256" key="2">
    <source>
        <dbReference type="ARBA" id="ARBA00005375"/>
    </source>
</evidence>
<proteinExistence type="inferred from homology"/>
<evidence type="ECO:0000313" key="5">
    <source>
        <dbReference type="Proteomes" id="UP000594454"/>
    </source>
</evidence>
<dbReference type="CDD" id="cd07061">
    <property type="entry name" value="HP_HAP_like"/>
    <property type="match status" value="1"/>
</dbReference>
<dbReference type="InterPro" id="IPR033379">
    <property type="entry name" value="Acid_Pase_AS"/>
</dbReference>
<feature type="signal peptide" evidence="3">
    <location>
        <begin position="1"/>
        <end position="22"/>
    </location>
</feature>
<dbReference type="InterPro" id="IPR000560">
    <property type="entry name" value="His_Pase_clade-2"/>
</dbReference>
<sequence>MASGGLVLVFLLIVATFGSTIGLRKTRGRGLTSTVSPERQIHPDKELQLVHLVYRHGPRTPADTYPNDPYFNETFSPVGWGQITNGGKRTLYKIGQWLRKRYDTFLGRHYMPDLLHAQATGVSRTHMSLATVLSGMWPPKNTPMEWNRALNWQPIPIYSQALDEDTLLLVRTSCPRYYEAVEEVLQLPEVKSVIDKYRPMMKQLEKITGMKIKTPEDVGSLFSTLKAEQEYGLELPPWTKEYFPDKLIELSELSYIYNVYTDELQRVKGGPFLKKMFKEWVEKRDNKLSPKDRKLFIYTGHDSTVVNILSALKIWEQQYPVYAIMSMFELYKDKKTGEYGVEVYLRNTTAGEPTPLTIPGCTFHCPLDKVIELAQPIVKEEASCTAKNSEFTEPPPSGP</sequence>
<dbReference type="FunCoup" id="A0A7R8YL40">
    <property type="interactions" value="14"/>
</dbReference>
<dbReference type="SUPFAM" id="SSF53254">
    <property type="entry name" value="Phosphoglycerate mutase-like"/>
    <property type="match status" value="1"/>
</dbReference>
<dbReference type="InterPro" id="IPR029033">
    <property type="entry name" value="His_PPase_superfam"/>
</dbReference>
<dbReference type="Proteomes" id="UP000594454">
    <property type="component" value="Chromosome 1"/>
</dbReference>
<feature type="chain" id="PRO_5030539321" evidence="3">
    <location>
        <begin position="23"/>
        <end position="399"/>
    </location>
</feature>
<comment type="catalytic activity">
    <reaction evidence="1">
        <text>a phosphate monoester + H2O = an alcohol + phosphate</text>
        <dbReference type="Rhea" id="RHEA:15017"/>
        <dbReference type="ChEBI" id="CHEBI:15377"/>
        <dbReference type="ChEBI" id="CHEBI:30879"/>
        <dbReference type="ChEBI" id="CHEBI:43474"/>
        <dbReference type="ChEBI" id="CHEBI:67140"/>
        <dbReference type="EC" id="3.1.3.2"/>
    </reaction>
</comment>
<protein>
    <submittedName>
        <fullName evidence="4">Uncharacterized protein</fullName>
    </submittedName>
</protein>
<accession>A0A7R8YL40</accession>
<dbReference type="PROSITE" id="PS00778">
    <property type="entry name" value="HIS_ACID_PHOSPHAT_2"/>
    <property type="match status" value="1"/>
</dbReference>
<dbReference type="OrthoDB" id="5821688at2759"/>
<dbReference type="InterPro" id="IPR050645">
    <property type="entry name" value="Histidine_acid_phosphatase"/>
</dbReference>
<dbReference type="AlphaFoldDB" id="A0A7R8YL40"/>
<evidence type="ECO:0000256" key="1">
    <source>
        <dbReference type="ARBA" id="ARBA00000032"/>
    </source>
</evidence>
<dbReference type="PROSITE" id="PS00616">
    <property type="entry name" value="HIS_ACID_PHOSPHAT_1"/>
    <property type="match status" value="1"/>
</dbReference>
<dbReference type="GO" id="GO:0003993">
    <property type="term" value="F:acid phosphatase activity"/>
    <property type="evidence" value="ECO:0007669"/>
    <property type="project" value="UniProtKB-EC"/>
</dbReference>
<keyword evidence="5" id="KW-1185">Reference proteome</keyword>
<gene>
    <name evidence="4" type="ORF">HERILL_LOCUS478</name>
</gene>
<dbReference type="PANTHER" id="PTHR11567">
    <property type="entry name" value="ACID PHOSPHATASE-RELATED"/>
    <property type="match status" value="1"/>
</dbReference>
<dbReference type="EMBL" id="LR899009">
    <property type="protein sequence ID" value="CAD7077103.1"/>
    <property type="molecule type" value="Genomic_DNA"/>
</dbReference>
<keyword evidence="3" id="KW-0732">Signal</keyword>
<dbReference type="Gene3D" id="3.40.50.1240">
    <property type="entry name" value="Phosphoglycerate mutase-like"/>
    <property type="match status" value="1"/>
</dbReference>
<evidence type="ECO:0000256" key="3">
    <source>
        <dbReference type="SAM" id="SignalP"/>
    </source>
</evidence>
<evidence type="ECO:0000313" key="4">
    <source>
        <dbReference type="EMBL" id="CAD7077103.1"/>
    </source>
</evidence>
<name>A0A7R8YL40_HERIL</name>
<dbReference type="Pfam" id="PF00328">
    <property type="entry name" value="His_Phos_2"/>
    <property type="match status" value="1"/>
</dbReference>
<organism evidence="4 5">
    <name type="scientific">Hermetia illucens</name>
    <name type="common">Black soldier fly</name>
    <dbReference type="NCBI Taxonomy" id="343691"/>
    <lineage>
        <taxon>Eukaryota</taxon>
        <taxon>Metazoa</taxon>
        <taxon>Ecdysozoa</taxon>
        <taxon>Arthropoda</taxon>
        <taxon>Hexapoda</taxon>
        <taxon>Insecta</taxon>
        <taxon>Pterygota</taxon>
        <taxon>Neoptera</taxon>
        <taxon>Endopterygota</taxon>
        <taxon>Diptera</taxon>
        <taxon>Brachycera</taxon>
        <taxon>Stratiomyomorpha</taxon>
        <taxon>Stratiomyidae</taxon>
        <taxon>Hermetiinae</taxon>
        <taxon>Hermetia</taxon>
    </lineage>
</organism>
<dbReference type="InParanoid" id="A0A7R8YL40"/>
<comment type="similarity">
    <text evidence="2">Belongs to the histidine acid phosphatase family.</text>
</comment>
<dbReference type="FunFam" id="3.40.50.1240:FF:000038">
    <property type="entry name" value="venom acid phosphatase Acph-1"/>
    <property type="match status" value="1"/>
</dbReference>
<reference evidence="4 5" key="1">
    <citation type="submission" date="2020-11" db="EMBL/GenBank/DDBJ databases">
        <authorList>
            <person name="Wallbank WR R."/>
            <person name="Pardo Diaz C."/>
            <person name="Kozak K."/>
            <person name="Martin S."/>
            <person name="Jiggins C."/>
            <person name="Moest M."/>
            <person name="Warren A I."/>
            <person name="Generalovic N T."/>
            <person name="Byers J.R.P. K."/>
            <person name="Montejo-Kovacevich G."/>
            <person name="Yen C E."/>
        </authorList>
    </citation>
    <scope>NUCLEOTIDE SEQUENCE [LARGE SCALE GENOMIC DNA]</scope>
</reference>